<reference evidence="2 3" key="1">
    <citation type="submission" date="2021-06" db="EMBL/GenBank/DDBJ databases">
        <title>Caerostris darwini draft genome.</title>
        <authorList>
            <person name="Kono N."/>
            <person name="Arakawa K."/>
        </authorList>
    </citation>
    <scope>NUCLEOTIDE SEQUENCE [LARGE SCALE GENOMIC DNA]</scope>
</reference>
<protein>
    <submittedName>
        <fullName evidence="2">Uncharacterized protein</fullName>
    </submittedName>
</protein>
<comment type="caution">
    <text evidence="2">The sequence shown here is derived from an EMBL/GenBank/DDBJ whole genome shotgun (WGS) entry which is preliminary data.</text>
</comment>
<sequence>MCINERKQKILQTLLIFFEEAYTSNQSKYRNSKEAFRRDSRQKRWKRKTEAQHLKSNGSLQHPCLYTHTFSQPPLTLQTIYVMIVPPLPDPPVPSRSGPALVILCGAFQKVPRGAAGIPPSKCCCCYCCTGLGMLIPVPLQIEPSAPNEFAAVILIICPKAFRHYVKGVVGVGVGVSVRSQQ</sequence>
<dbReference type="Proteomes" id="UP001054837">
    <property type="component" value="Unassembled WGS sequence"/>
</dbReference>
<evidence type="ECO:0000256" key="1">
    <source>
        <dbReference type="SAM" id="MobiDB-lite"/>
    </source>
</evidence>
<evidence type="ECO:0000313" key="2">
    <source>
        <dbReference type="EMBL" id="GIY37815.1"/>
    </source>
</evidence>
<accession>A0AAV4SUP0</accession>
<organism evidence="2 3">
    <name type="scientific">Caerostris darwini</name>
    <dbReference type="NCBI Taxonomy" id="1538125"/>
    <lineage>
        <taxon>Eukaryota</taxon>
        <taxon>Metazoa</taxon>
        <taxon>Ecdysozoa</taxon>
        <taxon>Arthropoda</taxon>
        <taxon>Chelicerata</taxon>
        <taxon>Arachnida</taxon>
        <taxon>Araneae</taxon>
        <taxon>Araneomorphae</taxon>
        <taxon>Entelegynae</taxon>
        <taxon>Araneoidea</taxon>
        <taxon>Araneidae</taxon>
        <taxon>Caerostris</taxon>
    </lineage>
</organism>
<dbReference type="EMBL" id="BPLQ01008509">
    <property type="protein sequence ID" value="GIY37815.1"/>
    <property type="molecule type" value="Genomic_DNA"/>
</dbReference>
<feature type="region of interest" description="Disordered" evidence="1">
    <location>
        <begin position="29"/>
        <end position="52"/>
    </location>
</feature>
<proteinExistence type="predicted"/>
<keyword evidence="3" id="KW-1185">Reference proteome</keyword>
<name>A0AAV4SUP0_9ARAC</name>
<gene>
    <name evidence="2" type="ORF">CDAR_290681</name>
</gene>
<dbReference type="AlphaFoldDB" id="A0AAV4SUP0"/>
<evidence type="ECO:0000313" key="3">
    <source>
        <dbReference type="Proteomes" id="UP001054837"/>
    </source>
</evidence>